<feature type="transmembrane region" description="Helical" evidence="8">
    <location>
        <begin position="149"/>
        <end position="168"/>
    </location>
</feature>
<evidence type="ECO:0000313" key="11">
    <source>
        <dbReference type="EMBL" id="CAF1426023.1"/>
    </source>
</evidence>
<protein>
    <recommendedName>
        <fullName evidence="9">G-protein coupled receptors family 1 profile domain-containing protein</fullName>
    </recommendedName>
</protein>
<dbReference type="OrthoDB" id="10038068at2759"/>
<gene>
    <name evidence="11" type="ORF">EDS130_LOCUS37870</name>
    <name evidence="10" type="ORF">XAT740_LOCUS9304</name>
</gene>
<evidence type="ECO:0000259" key="9">
    <source>
        <dbReference type="PROSITE" id="PS50262"/>
    </source>
</evidence>
<evidence type="ECO:0000256" key="4">
    <source>
        <dbReference type="ARBA" id="ARBA00023040"/>
    </source>
</evidence>
<feature type="domain" description="G-protein coupled receptors family 1 profile" evidence="9">
    <location>
        <begin position="29"/>
        <end position="293"/>
    </location>
</feature>
<feature type="transmembrane region" description="Helical" evidence="8">
    <location>
        <begin position="232"/>
        <end position="250"/>
    </location>
</feature>
<organism evidence="11 13">
    <name type="scientific">Adineta ricciae</name>
    <name type="common">Rotifer</name>
    <dbReference type="NCBI Taxonomy" id="249248"/>
    <lineage>
        <taxon>Eukaryota</taxon>
        <taxon>Metazoa</taxon>
        <taxon>Spiralia</taxon>
        <taxon>Gnathifera</taxon>
        <taxon>Rotifera</taxon>
        <taxon>Eurotatoria</taxon>
        <taxon>Bdelloidea</taxon>
        <taxon>Adinetida</taxon>
        <taxon>Adinetidae</taxon>
        <taxon>Adineta</taxon>
    </lineage>
</organism>
<dbReference type="Proteomes" id="UP000663828">
    <property type="component" value="Unassembled WGS sequence"/>
</dbReference>
<dbReference type="SUPFAM" id="SSF81321">
    <property type="entry name" value="Family A G protein-coupled receptor-like"/>
    <property type="match status" value="1"/>
</dbReference>
<evidence type="ECO:0000256" key="8">
    <source>
        <dbReference type="SAM" id="Phobius"/>
    </source>
</evidence>
<evidence type="ECO:0000256" key="5">
    <source>
        <dbReference type="ARBA" id="ARBA00023136"/>
    </source>
</evidence>
<dbReference type="AlphaFoldDB" id="A0A815MKV8"/>
<evidence type="ECO:0000313" key="12">
    <source>
        <dbReference type="Proteomes" id="UP000663828"/>
    </source>
</evidence>
<dbReference type="InterPro" id="IPR000276">
    <property type="entry name" value="GPCR_Rhodpsn"/>
</dbReference>
<feature type="transmembrane region" description="Helical" evidence="8">
    <location>
        <begin position="105"/>
        <end position="128"/>
    </location>
</feature>
<keyword evidence="12" id="KW-1185">Reference proteome</keyword>
<dbReference type="GO" id="GO:0005886">
    <property type="term" value="C:plasma membrane"/>
    <property type="evidence" value="ECO:0007669"/>
    <property type="project" value="TreeGrafter"/>
</dbReference>
<dbReference type="InterPro" id="IPR017452">
    <property type="entry name" value="GPCR_Rhodpsn_7TM"/>
</dbReference>
<feature type="transmembrane region" description="Helical" evidence="8">
    <location>
        <begin position="12"/>
        <end position="40"/>
    </location>
</feature>
<accession>A0A815MKV8</accession>
<comment type="subcellular location">
    <subcellularLocation>
        <location evidence="1">Membrane</location>
        <topology evidence="1">Multi-pass membrane protein</topology>
    </subcellularLocation>
</comment>
<dbReference type="EMBL" id="CAJNOR010000477">
    <property type="protein sequence ID" value="CAF0925975.1"/>
    <property type="molecule type" value="Genomic_DNA"/>
</dbReference>
<keyword evidence="2 8" id="KW-0812">Transmembrane</keyword>
<evidence type="ECO:0000256" key="6">
    <source>
        <dbReference type="ARBA" id="ARBA00023170"/>
    </source>
</evidence>
<reference evidence="11" key="1">
    <citation type="submission" date="2021-02" db="EMBL/GenBank/DDBJ databases">
        <authorList>
            <person name="Nowell W R."/>
        </authorList>
    </citation>
    <scope>NUCLEOTIDE SEQUENCE</scope>
</reference>
<evidence type="ECO:0000256" key="2">
    <source>
        <dbReference type="ARBA" id="ARBA00022692"/>
    </source>
</evidence>
<keyword evidence="4" id="KW-0297">G-protein coupled receptor</keyword>
<proteinExistence type="predicted"/>
<feature type="transmembrane region" description="Helical" evidence="8">
    <location>
        <begin position="188"/>
        <end position="212"/>
    </location>
</feature>
<dbReference type="EMBL" id="CAJNOJ010000382">
    <property type="protein sequence ID" value="CAF1426023.1"/>
    <property type="molecule type" value="Genomic_DNA"/>
</dbReference>
<dbReference type="PANTHER" id="PTHR24243:SF230">
    <property type="entry name" value="G-PROTEIN COUPLED RECEPTORS FAMILY 1 PROFILE DOMAIN-CONTAINING PROTEIN"/>
    <property type="match status" value="1"/>
</dbReference>
<dbReference type="Gene3D" id="1.20.1070.10">
    <property type="entry name" value="Rhodopsin 7-helix transmembrane proteins"/>
    <property type="match status" value="1"/>
</dbReference>
<feature type="transmembrane region" description="Helical" evidence="8">
    <location>
        <begin position="270"/>
        <end position="294"/>
    </location>
</feature>
<dbReference type="PANTHER" id="PTHR24243">
    <property type="entry name" value="G-PROTEIN COUPLED RECEPTOR"/>
    <property type="match status" value="1"/>
</dbReference>
<dbReference type="GO" id="GO:0004930">
    <property type="term" value="F:G protein-coupled receptor activity"/>
    <property type="evidence" value="ECO:0007669"/>
    <property type="project" value="UniProtKB-KW"/>
</dbReference>
<dbReference type="Pfam" id="PF00001">
    <property type="entry name" value="7tm_1"/>
    <property type="match status" value="1"/>
</dbReference>
<comment type="caution">
    <text evidence="11">The sequence shown here is derived from an EMBL/GenBank/DDBJ whole genome shotgun (WGS) entry which is preliminary data.</text>
</comment>
<evidence type="ECO:0000256" key="1">
    <source>
        <dbReference type="ARBA" id="ARBA00004141"/>
    </source>
</evidence>
<evidence type="ECO:0000256" key="7">
    <source>
        <dbReference type="ARBA" id="ARBA00023224"/>
    </source>
</evidence>
<sequence>MFDMEEAYTIAHLLMIIAGLIMLIFGSIGNLLNIYVFTLWSRSRQVLKDQHQNTNQANNSSLYLLVSSISNLIVLLYPLVTRIIFDGFNYSVSPNQVILLCKIRFFVLHTFDLMSLTYFCMATFDRYLITSRNAHLRNLSTTKHHTKQIILLIFLFFCLHNIPLLIFFEVSSTGDCDVNSNQYSYYYLYATQIFLHGIFPIVFLSIFGTLTFQHLKQLQIHVRSHLNVDKQLSRMLVLMSIAIVISSIPYCVEQLYYGMFAHGNQQQSGLIFLLHVISSILFYVNPASSFYIYFISTPHLRHEVQRLFYRSKHRPHFTNNQIHTITDLHQPH</sequence>
<keyword evidence="6" id="KW-0675">Receptor</keyword>
<dbReference type="PROSITE" id="PS50262">
    <property type="entry name" value="G_PROTEIN_RECEP_F1_2"/>
    <property type="match status" value="1"/>
</dbReference>
<evidence type="ECO:0000256" key="3">
    <source>
        <dbReference type="ARBA" id="ARBA00022989"/>
    </source>
</evidence>
<evidence type="ECO:0000313" key="13">
    <source>
        <dbReference type="Proteomes" id="UP000663852"/>
    </source>
</evidence>
<dbReference type="Proteomes" id="UP000663852">
    <property type="component" value="Unassembled WGS sequence"/>
</dbReference>
<keyword evidence="3 8" id="KW-1133">Transmembrane helix</keyword>
<keyword evidence="5 8" id="KW-0472">Membrane</keyword>
<keyword evidence="7" id="KW-0807">Transducer</keyword>
<evidence type="ECO:0000313" key="10">
    <source>
        <dbReference type="EMBL" id="CAF0925975.1"/>
    </source>
</evidence>
<feature type="transmembrane region" description="Helical" evidence="8">
    <location>
        <begin position="61"/>
        <end position="85"/>
    </location>
</feature>
<name>A0A815MKV8_ADIRI</name>